<accession>A0A914X2R2</accession>
<organism evidence="2 3">
    <name type="scientific">Plectus sambesii</name>
    <dbReference type="NCBI Taxonomy" id="2011161"/>
    <lineage>
        <taxon>Eukaryota</taxon>
        <taxon>Metazoa</taxon>
        <taxon>Ecdysozoa</taxon>
        <taxon>Nematoda</taxon>
        <taxon>Chromadorea</taxon>
        <taxon>Plectida</taxon>
        <taxon>Plectina</taxon>
        <taxon>Plectoidea</taxon>
        <taxon>Plectidae</taxon>
        <taxon>Plectus</taxon>
    </lineage>
</organism>
<dbReference type="WBParaSite" id="PSAMB.scaffold5784size10882.g27293.t1">
    <property type="protein sequence ID" value="PSAMB.scaffold5784size10882.g27293.t1"/>
    <property type="gene ID" value="PSAMB.scaffold5784size10882.g27293"/>
</dbReference>
<protein>
    <submittedName>
        <fullName evidence="3">Uncharacterized protein</fullName>
    </submittedName>
</protein>
<feature type="chain" id="PRO_5037746880" evidence="1">
    <location>
        <begin position="20"/>
        <end position="211"/>
    </location>
</feature>
<proteinExistence type="predicted"/>
<dbReference type="AlphaFoldDB" id="A0A914X2R2"/>
<sequence length="211" mass="20846">MQSLALFTMFIFCMAAVQSAEPDEAVQFDPTEEHKLSTLLLRQSNGETIRKKRQCCGGGGGYGGYPINRGYPGFAGGGAGYGYGSGASGIYGNGVYPNTGVVGGGLYGNGLYGNGAYGNGLYGNGLYGNGAYGDPRLYGTTGVGVGQNLGSFGPGGFGQGGFGQGGFGGVGTGVPFGAACVGGQLACINSSCGQGFVCYGNCCVPGGNNIG</sequence>
<dbReference type="Proteomes" id="UP000887566">
    <property type="component" value="Unplaced"/>
</dbReference>
<feature type="signal peptide" evidence="1">
    <location>
        <begin position="1"/>
        <end position="19"/>
    </location>
</feature>
<evidence type="ECO:0000313" key="3">
    <source>
        <dbReference type="WBParaSite" id="PSAMB.scaffold5784size10882.g27293.t1"/>
    </source>
</evidence>
<keyword evidence="1" id="KW-0732">Signal</keyword>
<evidence type="ECO:0000256" key="1">
    <source>
        <dbReference type="SAM" id="SignalP"/>
    </source>
</evidence>
<name>A0A914X2R2_9BILA</name>
<reference evidence="3" key="1">
    <citation type="submission" date="2022-11" db="UniProtKB">
        <authorList>
            <consortium name="WormBaseParasite"/>
        </authorList>
    </citation>
    <scope>IDENTIFICATION</scope>
</reference>
<keyword evidence="2" id="KW-1185">Reference proteome</keyword>
<evidence type="ECO:0000313" key="2">
    <source>
        <dbReference type="Proteomes" id="UP000887566"/>
    </source>
</evidence>